<sequence>MSYGIYELRSWMYNQKDPETGEVTQEFFEGLQGFFNQASNQPEALQTGKIFCPCQKCRNKKYVAIDTSKAHVYNRGFQPNYYVWYFHGEGQYNTTHHDAGNSGSGRGVEEQHYNASYDYGHHDILGNDIEYQQGNRFHDMVTDAFHETTTVFADNPMEDILEEPNIEAKKFYDMLDAANQPLYDGCREGLSRLSLAARMMTIKSEDNSSESNMDKWAGLFQEYLPEDNLSAGNYYEIQKLVAGLGLPYEMIDVCIDNCMIFWKDDDKLQECRFCGKPRYKPTTGRRRVPYQRMWYLPITERLKRLYQSEMTSASMRWHAEHFTHHGEITHPSDAKAWKHFQSVHPNFANESRNVYLGLCTDGFSPFGMSGRQYSLWPVILTPYNLPPTMCMQRELLFLTILVPGPKHPKRSLDVFLQPLIDELKQLWYSGVCTFDYSQQQNFNMRAVLLWTISDFPAYGMLSGWTTHGRLSCPYCMNSSEAFQLRHGRKPCWFDCHRRFLPINHRYRKNKDLFTKNKVVRYPPADYLSGKDLLDQIDYYGGEETTKRGGNWHCNANMPDGYLREHNWHKKSIFWELPYWKDHLLRHNLDVMHIEKNFFDNIMNTILNVQGKSKDNLKSRLDLAQICKRSELEISRDGKQPIPSFRLSADAKRALFDWVASDVKFPDGYVSKFSRCIEQGQKFSGMKSHDCHVFMQRLLPFALEELLPAHVHKAIAGKQVFTFLVIEFMYIYI</sequence>
<name>A0A1J3EA53_NOCCA</name>
<dbReference type="AlphaFoldDB" id="A0A1J3EA53"/>
<reference evidence="2" key="1">
    <citation type="submission" date="2016-07" db="EMBL/GenBank/DDBJ databases">
        <title>De novo transcriptome assembly of four accessions of the metal hyperaccumulator plant Noccaea caerulescens.</title>
        <authorList>
            <person name="Blande D."/>
            <person name="Halimaa P."/>
            <person name="Tervahauta A.I."/>
            <person name="Aarts M.G."/>
            <person name="Karenlampi S.O."/>
        </authorList>
    </citation>
    <scope>NUCLEOTIDE SEQUENCE</scope>
</reference>
<evidence type="ECO:0000313" key="2">
    <source>
        <dbReference type="EMBL" id="JAU25964.1"/>
    </source>
</evidence>
<evidence type="ECO:0000259" key="1">
    <source>
        <dbReference type="Pfam" id="PF13963"/>
    </source>
</evidence>
<dbReference type="InterPro" id="IPR004242">
    <property type="entry name" value="Transposase_21"/>
</dbReference>
<dbReference type="PANTHER" id="PTHR10775">
    <property type="entry name" value="OS08G0208400 PROTEIN"/>
    <property type="match status" value="1"/>
</dbReference>
<feature type="domain" description="Transposase-associated" evidence="1">
    <location>
        <begin position="9"/>
        <end position="89"/>
    </location>
</feature>
<dbReference type="PANTHER" id="PTHR10775:SF183">
    <property type="entry name" value="TRANSPOSON, EN_SPM-LIKE, TRANSPOSASE-ASSOCIATED DOMAIN PROTEIN-RELATED"/>
    <property type="match status" value="1"/>
</dbReference>
<gene>
    <name evidence="2" type="ORF">GA_TR15844_c0_g1_i1_g.48912</name>
</gene>
<proteinExistence type="predicted"/>
<dbReference type="Pfam" id="PF02992">
    <property type="entry name" value="Transposase_21"/>
    <property type="match status" value="1"/>
</dbReference>
<dbReference type="Pfam" id="PF13963">
    <property type="entry name" value="Transpos_assoc"/>
    <property type="match status" value="1"/>
</dbReference>
<protein>
    <recommendedName>
        <fullName evidence="1">Transposase-associated domain-containing protein</fullName>
    </recommendedName>
</protein>
<dbReference type="EMBL" id="GEVI01006356">
    <property type="protein sequence ID" value="JAU25964.1"/>
    <property type="molecule type" value="Transcribed_RNA"/>
</dbReference>
<dbReference type="InterPro" id="IPR029480">
    <property type="entry name" value="Transpos_assoc"/>
</dbReference>
<organism evidence="2">
    <name type="scientific">Noccaea caerulescens</name>
    <name type="common">Alpine penny-cress</name>
    <name type="synonym">Thlaspi caerulescens</name>
    <dbReference type="NCBI Taxonomy" id="107243"/>
    <lineage>
        <taxon>Eukaryota</taxon>
        <taxon>Viridiplantae</taxon>
        <taxon>Streptophyta</taxon>
        <taxon>Embryophyta</taxon>
        <taxon>Tracheophyta</taxon>
        <taxon>Spermatophyta</taxon>
        <taxon>Magnoliopsida</taxon>
        <taxon>eudicotyledons</taxon>
        <taxon>Gunneridae</taxon>
        <taxon>Pentapetalae</taxon>
        <taxon>rosids</taxon>
        <taxon>malvids</taxon>
        <taxon>Brassicales</taxon>
        <taxon>Brassicaceae</taxon>
        <taxon>Coluteocarpeae</taxon>
        <taxon>Noccaea</taxon>
    </lineage>
</organism>
<accession>A0A1J3EA53</accession>